<dbReference type="OrthoDB" id="417697at2759"/>
<dbReference type="AlphaFoldDB" id="A0A6A4PN29"/>
<dbReference type="Gene3D" id="1.20.58.1040">
    <property type="match status" value="1"/>
</dbReference>
<dbReference type="Pfam" id="PF07983">
    <property type="entry name" value="X8"/>
    <property type="match status" value="1"/>
</dbReference>
<keyword evidence="3" id="KW-0732">Signal</keyword>
<keyword evidence="2" id="KW-0336">GPI-anchor</keyword>
<comment type="subcellular location">
    <subcellularLocation>
        <location evidence="1">Cell membrane</location>
        <topology evidence="1">Lipid-anchor</topology>
        <topology evidence="1">GPI-anchor</topology>
    </subcellularLocation>
</comment>
<organism evidence="5 7">
    <name type="scientific">Lupinus albus</name>
    <name type="common">White lupine</name>
    <name type="synonym">Lupinus termis</name>
    <dbReference type="NCBI Taxonomy" id="3870"/>
    <lineage>
        <taxon>Eukaryota</taxon>
        <taxon>Viridiplantae</taxon>
        <taxon>Streptophyta</taxon>
        <taxon>Embryophyta</taxon>
        <taxon>Tracheophyta</taxon>
        <taxon>Spermatophyta</taxon>
        <taxon>Magnoliopsida</taxon>
        <taxon>eudicotyledons</taxon>
        <taxon>Gunneridae</taxon>
        <taxon>Pentapetalae</taxon>
        <taxon>rosids</taxon>
        <taxon>fabids</taxon>
        <taxon>Fabales</taxon>
        <taxon>Fabaceae</taxon>
        <taxon>Papilionoideae</taxon>
        <taxon>50 kb inversion clade</taxon>
        <taxon>genistoids sensu lato</taxon>
        <taxon>core genistoids</taxon>
        <taxon>Genisteae</taxon>
        <taxon>Lupinus</taxon>
    </lineage>
</organism>
<keyword evidence="2" id="KW-0472">Membrane</keyword>
<keyword evidence="2" id="KW-0449">Lipoprotein</keyword>
<proteinExistence type="predicted"/>
<dbReference type="GO" id="GO:0098552">
    <property type="term" value="C:side of membrane"/>
    <property type="evidence" value="ECO:0007669"/>
    <property type="project" value="UniProtKB-KW"/>
</dbReference>
<keyword evidence="7" id="KW-1185">Reference proteome</keyword>
<comment type="caution">
    <text evidence="5">The sequence shown here is derived from an EMBL/GenBank/DDBJ whole genome shotgun (WGS) entry which is preliminary data.</text>
</comment>
<dbReference type="InterPro" id="IPR044788">
    <property type="entry name" value="X8_dom_prot"/>
</dbReference>
<reference evidence="7" key="1">
    <citation type="journal article" date="2020" name="Nat. Commun.">
        <title>Genome sequence of the cluster root forming white lupin.</title>
        <authorList>
            <person name="Hufnagel B."/>
            <person name="Marques A."/>
            <person name="Soriano A."/>
            <person name="Marques L."/>
            <person name="Divol F."/>
            <person name="Doumas P."/>
            <person name="Sallet E."/>
            <person name="Mancinotti D."/>
            <person name="Carrere S."/>
            <person name="Marande W."/>
            <person name="Arribat S."/>
            <person name="Keller J."/>
            <person name="Huneau C."/>
            <person name="Blein T."/>
            <person name="Aime D."/>
            <person name="Laguerre M."/>
            <person name="Taylor J."/>
            <person name="Schubert V."/>
            <person name="Nelson M."/>
            <person name="Geu-Flores F."/>
            <person name="Crespi M."/>
            <person name="Gallardo-Guerrero K."/>
            <person name="Delaux P.-M."/>
            <person name="Salse J."/>
            <person name="Berges H."/>
            <person name="Guyot R."/>
            <person name="Gouzy J."/>
            <person name="Peret B."/>
        </authorList>
    </citation>
    <scope>NUCLEOTIDE SEQUENCE [LARGE SCALE GENOMIC DNA]</scope>
    <source>
        <strain evidence="7">cv. Amiga</strain>
    </source>
</reference>
<evidence type="ECO:0000313" key="5">
    <source>
        <dbReference type="EMBL" id="KAE9602985.1"/>
    </source>
</evidence>
<dbReference type="PANTHER" id="PTHR31044:SF147">
    <property type="entry name" value="CARBOHYDRATE-BINDING X8 DOMAIN PROTEIN"/>
    <property type="match status" value="1"/>
</dbReference>
<evidence type="ECO:0000256" key="2">
    <source>
        <dbReference type="ARBA" id="ARBA00022622"/>
    </source>
</evidence>
<dbReference type="Proteomes" id="UP000447434">
    <property type="component" value="Chromosome 12"/>
</dbReference>
<evidence type="ECO:0000313" key="6">
    <source>
        <dbReference type="EMBL" id="KAE9602986.1"/>
    </source>
</evidence>
<protein>
    <submittedName>
        <fullName evidence="5">Putative glucan endo-1,3-beta-D-glucosidase</fullName>
    </submittedName>
</protein>
<dbReference type="GO" id="GO:0005886">
    <property type="term" value="C:plasma membrane"/>
    <property type="evidence" value="ECO:0007669"/>
    <property type="project" value="UniProtKB-SubCell"/>
</dbReference>
<name>A0A6A4PN29_LUPAL</name>
<feature type="domain" description="X8" evidence="4">
    <location>
        <begin position="28"/>
        <end position="110"/>
    </location>
</feature>
<reference evidence="5" key="2">
    <citation type="journal article" date="2020" name="Nat. Commun.">
        <title>High-quality genome sequence of white lupin provides insight into soil exploration and seed quality.</title>
        <authorList>
            <person name="Hufnagel B."/>
            <person name="Marques A."/>
            <person name="Soriano A."/>
            <person name="Marques L."/>
            <person name="Divol F."/>
            <person name="Doumas P."/>
            <person name="Sallet E."/>
            <person name="Mancinotti D."/>
            <person name="Carrere S."/>
            <person name="Marande W."/>
            <person name="Arribat S."/>
            <person name="Keller J."/>
            <person name="Huneau C."/>
            <person name="Blein T."/>
            <person name="Aime D."/>
            <person name="Laguerre M."/>
            <person name="Taylor J."/>
            <person name="Schubert V."/>
            <person name="Nelson M."/>
            <person name="Geu-Flores F."/>
            <person name="Crespi M."/>
            <person name="Gallardo K."/>
            <person name="Delaux P.M."/>
            <person name="Salse J."/>
            <person name="Berges H."/>
            <person name="Guyot R."/>
            <person name="Gouzy J."/>
            <person name="Peret B."/>
        </authorList>
    </citation>
    <scope>NUCLEOTIDE SEQUENCE</scope>
    <source>
        <tissue evidence="5">Leaves</tissue>
    </source>
</reference>
<keyword evidence="2" id="KW-0325">Glycoprotein</keyword>
<dbReference type="SMART" id="SM00768">
    <property type="entry name" value="X8"/>
    <property type="match status" value="1"/>
</dbReference>
<dbReference type="PANTHER" id="PTHR31044">
    <property type="entry name" value="BETA-1,3 GLUCANASE"/>
    <property type="match status" value="1"/>
</dbReference>
<sequence length="127" mass="14135">MVAAKPVRSVLTIVAWIIIGISSIDATTWCIITNTASPARLQPHLDYACSHGADCGPLQPGGECHIPYNIYSHTAYAYNSYYIHWGKIPTACYFNGTAQITFTDPSKNIYLFSFYDTTVFILFDDLI</sequence>
<dbReference type="InterPro" id="IPR012946">
    <property type="entry name" value="X8"/>
</dbReference>
<gene>
    <name evidence="5" type="ORF">Lalb_Chr12g0205451</name>
    <name evidence="6" type="ORF">Lalb_Chr12g0205461</name>
</gene>
<evidence type="ECO:0000256" key="1">
    <source>
        <dbReference type="ARBA" id="ARBA00004609"/>
    </source>
</evidence>
<evidence type="ECO:0000313" key="7">
    <source>
        <dbReference type="Proteomes" id="UP000447434"/>
    </source>
</evidence>
<accession>A0A6A4PN29</accession>
<evidence type="ECO:0000256" key="3">
    <source>
        <dbReference type="ARBA" id="ARBA00022729"/>
    </source>
</evidence>
<dbReference type="EMBL" id="WOCE01000012">
    <property type="protein sequence ID" value="KAE9602985.1"/>
    <property type="molecule type" value="Genomic_DNA"/>
</dbReference>
<dbReference type="EMBL" id="WOCE01000012">
    <property type="protein sequence ID" value="KAE9602986.1"/>
    <property type="molecule type" value="Genomic_DNA"/>
</dbReference>
<evidence type="ECO:0000259" key="4">
    <source>
        <dbReference type="SMART" id="SM00768"/>
    </source>
</evidence>
<dbReference type="GO" id="GO:0009506">
    <property type="term" value="C:plasmodesma"/>
    <property type="evidence" value="ECO:0007669"/>
    <property type="project" value="UniProtKB-ARBA"/>
</dbReference>